<keyword evidence="2" id="KW-1003">Cell membrane</keyword>
<keyword evidence="6" id="KW-0812">Transmembrane</keyword>
<evidence type="ECO:0000256" key="3">
    <source>
        <dbReference type="ARBA" id="ARBA00022676"/>
    </source>
</evidence>
<dbReference type="SUPFAM" id="SSF53448">
    <property type="entry name" value="Nucleotide-diphospho-sugar transferases"/>
    <property type="match status" value="1"/>
</dbReference>
<feature type="transmembrane region" description="Helical" evidence="6">
    <location>
        <begin position="310"/>
        <end position="331"/>
    </location>
</feature>
<accession>A0A7V4XRY6</accession>
<dbReference type="InterPro" id="IPR001173">
    <property type="entry name" value="Glyco_trans_2-like"/>
</dbReference>
<evidence type="ECO:0000259" key="8">
    <source>
        <dbReference type="Pfam" id="PF00535"/>
    </source>
</evidence>
<gene>
    <name evidence="9" type="ORF">ENW50_04190</name>
</gene>
<feature type="chain" id="PRO_5031446620" evidence="7">
    <location>
        <begin position="28"/>
        <end position="380"/>
    </location>
</feature>
<keyword evidence="7" id="KW-0732">Signal</keyword>
<keyword evidence="6" id="KW-1133">Transmembrane helix</keyword>
<feature type="domain" description="Glycosyltransferase 2-like" evidence="8">
    <location>
        <begin position="42"/>
        <end position="178"/>
    </location>
</feature>
<comment type="subcellular location">
    <subcellularLocation>
        <location evidence="1">Cell membrane</location>
    </subcellularLocation>
</comment>
<keyword evidence="5 6" id="KW-0472">Membrane</keyword>
<keyword evidence="4 9" id="KW-0808">Transferase</keyword>
<comment type="caution">
    <text evidence="9">The sequence shown here is derived from an EMBL/GenBank/DDBJ whole genome shotgun (WGS) entry which is preliminary data.</text>
</comment>
<evidence type="ECO:0000256" key="7">
    <source>
        <dbReference type="SAM" id="SignalP"/>
    </source>
</evidence>
<dbReference type="PANTHER" id="PTHR43646:SF2">
    <property type="entry name" value="GLYCOSYLTRANSFERASE 2-LIKE DOMAIN-CONTAINING PROTEIN"/>
    <property type="match status" value="1"/>
</dbReference>
<dbReference type="AlphaFoldDB" id="A0A7V4XRY6"/>
<protein>
    <submittedName>
        <fullName evidence="9">Glycosyltransferase</fullName>
    </submittedName>
</protein>
<evidence type="ECO:0000256" key="5">
    <source>
        <dbReference type="ARBA" id="ARBA00023136"/>
    </source>
</evidence>
<dbReference type="GO" id="GO:0005886">
    <property type="term" value="C:plasma membrane"/>
    <property type="evidence" value="ECO:0007669"/>
    <property type="project" value="UniProtKB-SubCell"/>
</dbReference>
<dbReference type="CDD" id="cd00761">
    <property type="entry name" value="Glyco_tranf_GTA_type"/>
    <property type="match status" value="1"/>
</dbReference>
<dbReference type="Pfam" id="PF00535">
    <property type="entry name" value="Glycos_transf_2"/>
    <property type="match status" value="1"/>
</dbReference>
<feature type="transmembrane region" description="Helical" evidence="6">
    <location>
        <begin position="167"/>
        <end position="187"/>
    </location>
</feature>
<sequence length="380" mass="41473">MMWIALATLVCALLPCLLFLCNLPFFAEPPQPDADDGRPKISVLIPARNEEMAIGAAVESVLRSTGVDLELIVLDDASTDGTAEVVRAHARKDARVRLATAPALPEGWNGKQHACYVLGGLARYELLCFLDADVRLAPRALARMVAFQRKSGAALVSGFPLQKTKTFLEWLLLPLIHFVLLGFLPLAMMRRYATSPGFAAGCGQFMLTDRHAYLRSGGHSAIRTTMHDGLLLPQRYRSVGLRTDLADLTHLATCRMYRSAAEVWRGLGKNATEGLAAPARIGPFTLLLGLGQVLPLPLLVWMLWNEAGAMHSLPAACAAAAVAAGYLPRVVAAWRYRQSWRSVLLHPVGIVVLLVLQWVSLLRKLLGVQATWKQRAYNAG</sequence>
<feature type="signal peptide" evidence="7">
    <location>
        <begin position="1"/>
        <end position="27"/>
    </location>
</feature>
<evidence type="ECO:0000256" key="1">
    <source>
        <dbReference type="ARBA" id="ARBA00004236"/>
    </source>
</evidence>
<proteinExistence type="predicted"/>
<evidence type="ECO:0000256" key="2">
    <source>
        <dbReference type="ARBA" id="ARBA00022475"/>
    </source>
</evidence>
<feature type="transmembrane region" description="Helical" evidence="6">
    <location>
        <begin position="343"/>
        <end position="362"/>
    </location>
</feature>
<reference evidence="9" key="1">
    <citation type="journal article" date="2020" name="mSystems">
        <title>Genome- and Community-Level Interaction Insights into Carbon Utilization and Element Cycling Functions of Hydrothermarchaeota in Hydrothermal Sediment.</title>
        <authorList>
            <person name="Zhou Z."/>
            <person name="Liu Y."/>
            <person name="Xu W."/>
            <person name="Pan J."/>
            <person name="Luo Z.H."/>
            <person name="Li M."/>
        </authorList>
    </citation>
    <scope>NUCLEOTIDE SEQUENCE [LARGE SCALE GENOMIC DNA]</scope>
    <source>
        <strain evidence="9">SpSt-855</strain>
    </source>
</reference>
<dbReference type="InterPro" id="IPR029044">
    <property type="entry name" value="Nucleotide-diphossugar_trans"/>
</dbReference>
<evidence type="ECO:0000313" key="9">
    <source>
        <dbReference type="EMBL" id="HGY93876.1"/>
    </source>
</evidence>
<dbReference type="EMBL" id="DTKL01000020">
    <property type="protein sequence ID" value="HGY93876.1"/>
    <property type="molecule type" value="Genomic_DNA"/>
</dbReference>
<evidence type="ECO:0000256" key="4">
    <source>
        <dbReference type="ARBA" id="ARBA00022679"/>
    </source>
</evidence>
<keyword evidence="3" id="KW-0328">Glycosyltransferase</keyword>
<dbReference type="Gene3D" id="3.90.550.10">
    <property type="entry name" value="Spore Coat Polysaccharide Biosynthesis Protein SpsA, Chain A"/>
    <property type="match status" value="1"/>
</dbReference>
<dbReference type="PANTHER" id="PTHR43646">
    <property type="entry name" value="GLYCOSYLTRANSFERASE"/>
    <property type="match status" value="1"/>
</dbReference>
<evidence type="ECO:0000256" key="6">
    <source>
        <dbReference type="SAM" id="Phobius"/>
    </source>
</evidence>
<organism evidence="9">
    <name type="scientific">Acidobacterium capsulatum</name>
    <dbReference type="NCBI Taxonomy" id="33075"/>
    <lineage>
        <taxon>Bacteria</taxon>
        <taxon>Pseudomonadati</taxon>
        <taxon>Acidobacteriota</taxon>
        <taxon>Terriglobia</taxon>
        <taxon>Terriglobales</taxon>
        <taxon>Acidobacteriaceae</taxon>
        <taxon>Acidobacterium</taxon>
    </lineage>
</organism>
<feature type="transmembrane region" description="Helical" evidence="6">
    <location>
        <begin position="284"/>
        <end position="304"/>
    </location>
</feature>
<name>A0A7V4XRY6_9BACT</name>
<dbReference type="GO" id="GO:0016757">
    <property type="term" value="F:glycosyltransferase activity"/>
    <property type="evidence" value="ECO:0007669"/>
    <property type="project" value="UniProtKB-KW"/>
</dbReference>